<accession>A0A265UTS9</accession>
<sequence>MKRIVLVRHAKSSWDYGVSDRERPLKPRGRQDAELVAKQFVGKSKVPDYIFSSPAKRAMETCKIFTSVLNYPFENINIEEKLYDFGGVGVIGFVKNLSNNVNEIMIFGHNAAFTNIVNDFGSTYIDNLPTSGLVEIEFDIQNWMELETGKTRQIIIPKELR</sequence>
<evidence type="ECO:0000313" key="1">
    <source>
        <dbReference type="EMBL" id="OZV68711.1"/>
    </source>
</evidence>
<dbReference type="SUPFAM" id="SSF53254">
    <property type="entry name" value="Phosphoglycerate mutase-like"/>
    <property type="match status" value="1"/>
</dbReference>
<dbReference type="Gene3D" id="3.40.50.1240">
    <property type="entry name" value="Phosphoglycerate mutase-like"/>
    <property type="match status" value="1"/>
</dbReference>
<dbReference type="SMART" id="SM00855">
    <property type="entry name" value="PGAM"/>
    <property type="match status" value="1"/>
</dbReference>
<dbReference type="Pfam" id="PF00300">
    <property type="entry name" value="His_Phos_1"/>
    <property type="match status" value="1"/>
</dbReference>
<dbReference type="InterPro" id="IPR029033">
    <property type="entry name" value="His_PPase_superfam"/>
</dbReference>
<dbReference type="OrthoDB" id="9810154at2"/>
<proteinExistence type="predicted"/>
<dbReference type="EMBL" id="NGJN01000004">
    <property type="protein sequence ID" value="OZV68711.1"/>
    <property type="molecule type" value="Genomic_DNA"/>
</dbReference>
<reference evidence="1 2" key="1">
    <citation type="submission" date="2017-05" db="EMBL/GenBank/DDBJ databases">
        <title>The draft genome sequence of Idiomarina salinarum WNB302.</title>
        <authorList>
            <person name="Sun Y."/>
            <person name="Chen B."/>
            <person name="Du Z."/>
        </authorList>
    </citation>
    <scope>NUCLEOTIDE SEQUENCE [LARGE SCALE GENOMIC DNA]</scope>
    <source>
        <strain evidence="1 2">WNB302</strain>
    </source>
</reference>
<dbReference type="InterPro" id="IPR013078">
    <property type="entry name" value="His_Pase_superF_clade-1"/>
</dbReference>
<dbReference type="PANTHER" id="PTHR47623:SF1">
    <property type="entry name" value="OS09G0287300 PROTEIN"/>
    <property type="match status" value="1"/>
</dbReference>
<organism evidence="1 2">
    <name type="scientific">Winogradskyella aurantia</name>
    <dbReference type="NCBI Taxonomy" id="1915063"/>
    <lineage>
        <taxon>Bacteria</taxon>
        <taxon>Pseudomonadati</taxon>
        <taxon>Bacteroidota</taxon>
        <taxon>Flavobacteriia</taxon>
        <taxon>Flavobacteriales</taxon>
        <taxon>Flavobacteriaceae</taxon>
        <taxon>Winogradskyella</taxon>
    </lineage>
</organism>
<dbReference type="AlphaFoldDB" id="A0A265UTS9"/>
<dbReference type="Proteomes" id="UP000216840">
    <property type="component" value="Unassembled WGS sequence"/>
</dbReference>
<evidence type="ECO:0000313" key="2">
    <source>
        <dbReference type="Proteomes" id="UP000216840"/>
    </source>
</evidence>
<comment type="caution">
    <text evidence="1">The sequence shown here is derived from an EMBL/GenBank/DDBJ whole genome shotgun (WGS) entry which is preliminary data.</text>
</comment>
<name>A0A265UTS9_9FLAO</name>
<dbReference type="CDD" id="cd07040">
    <property type="entry name" value="HP"/>
    <property type="match status" value="1"/>
</dbReference>
<protein>
    <submittedName>
        <fullName evidence="1">Histidine phosphatase family protein</fullName>
    </submittedName>
</protein>
<dbReference type="RefSeq" id="WP_094968478.1">
    <property type="nucleotide sequence ID" value="NZ_NGJN01000004.1"/>
</dbReference>
<gene>
    <name evidence="1" type="ORF">CA834_09630</name>
</gene>
<dbReference type="PANTHER" id="PTHR47623">
    <property type="entry name" value="OS09G0287300 PROTEIN"/>
    <property type="match status" value="1"/>
</dbReference>
<keyword evidence="2" id="KW-1185">Reference proteome</keyword>